<evidence type="ECO:0000313" key="4">
    <source>
        <dbReference type="Proteomes" id="UP000221734"/>
    </source>
</evidence>
<evidence type="ECO:0000313" key="5">
    <source>
        <dbReference type="Proteomes" id="UP000501926"/>
    </source>
</evidence>
<evidence type="ECO:0000313" key="3">
    <source>
        <dbReference type="EMBL" id="SOH03568.1"/>
    </source>
</evidence>
<dbReference type="Proteomes" id="UP000221734">
    <property type="component" value="Chromosome Kuenenia_stuttgartiensis_MBR1"/>
</dbReference>
<dbReference type="RefSeq" id="WP_099324382.1">
    <property type="nucleotide sequence ID" value="NZ_CP049055.1"/>
</dbReference>
<organism evidence="1">
    <name type="scientific">Kuenenia stuttgartiensis</name>
    <dbReference type="NCBI Taxonomy" id="174633"/>
    <lineage>
        <taxon>Bacteria</taxon>
        <taxon>Pseudomonadati</taxon>
        <taxon>Planctomycetota</taxon>
        <taxon>Candidatus Brocadiia</taxon>
        <taxon>Candidatus Brocadiales</taxon>
        <taxon>Candidatus Brocadiaceae</taxon>
        <taxon>Candidatus Kuenenia</taxon>
    </lineage>
</organism>
<dbReference type="EMBL" id="LT934425">
    <property type="protein sequence ID" value="SOH03568.1"/>
    <property type="molecule type" value="Genomic_DNA"/>
</dbReference>
<gene>
    <name evidence="2" type="ORF">KsCSTR_14660</name>
    <name evidence="3" type="ORF">KSMBR1_1065</name>
    <name evidence="1" type="ORF">kuste3060</name>
</gene>
<dbReference type="InterPro" id="IPR036515">
    <property type="entry name" value="Transposase_17_sf"/>
</dbReference>
<name>Q1Q1E2_KUEST</name>
<dbReference type="Gene3D" id="3.30.70.1290">
    <property type="entry name" value="Transposase IS200-like"/>
    <property type="match status" value="1"/>
</dbReference>
<reference evidence="2 5" key="5">
    <citation type="submission" date="2020-02" db="EMBL/GenBank/DDBJ databases">
        <title>Newly sequenced genome of strain CSTR1 showed variability in Candidatus Kuenenia stuttgartiensis genomes.</title>
        <authorList>
            <person name="Ding C."/>
            <person name="Adrian L."/>
        </authorList>
    </citation>
    <scope>NUCLEOTIDE SEQUENCE [LARGE SCALE GENOMIC DNA]</scope>
    <source>
        <strain evidence="2 5">CSTR1</strain>
    </source>
</reference>
<reference evidence="1" key="2">
    <citation type="submission" date="2006-01" db="EMBL/GenBank/DDBJ databases">
        <authorList>
            <person name="Genoscope"/>
        </authorList>
    </citation>
    <scope>NUCLEOTIDE SEQUENCE</scope>
</reference>
<dbReference type="EMBL" id="CP049055">
    <property type="protein sequence ID" value="QII10845.1"/>
    <property type="molecule type" value="Genomic_DNA"/>
</dbReference>
<protein>
    <recommendedName>
        <fullName evidence="6">Transposase IS200-like domain-containing protein</fullName>
    </recommendedName>
</protein>
<dbReference type="Proteomes" id="UP000501926">
    <property type="component" value="Chromosome"/>
</dbReference>
<keyword evidence="4" id="KW-1185">Reference proteome</keyword>
<dbReference type="OrthoDB" id="9794403at2"/>
<sequence length="109" mass="12406">MAEKFQNKYRIPSTRLQNWNYGWAGAHFITICTANREYFFDKINNGILQLSNVGVIANVLWYEIKNHTTNVELGTFIVMPNHVHGILVLNGNNNNTDTTVVETTHALSL</sequence>
<dbReference type="SUPFAM" id="SSF143422">
    <property type="entry name" value="Transposase IS200-like"/>
    <property type="match status" value="1"/>
</dbReference>
<dbReference type="EMBL" id="CT573071">
    <property type="protein sequence ID" value="CAJ73816.1"/>
    <property type="molecule type" value="Genomic_DNA"/>
</dbReference>
<accession>Q1Q1E2</accession>
<evidence type="ECO:0000313" key="1">
    <source>
        <dbReference type="EMBL" id="CAJ73816.1"/>
    </source>
</evidence>
<reference evidence="4" key="4">
    <citation type="submission" date="2017-10" db="EMBL/GenBank/DDBJ databases">
        <authorList>
            <person name="Frank J."/>
        </authorList>
    </citation>
    <scope>NUCLEOTIDE SEQUENCE [LARGE SCALE GENOMIC DNA]</scope>
</reference>
<evidence type="ECO:0000313" key="2">
    <source>
        <dbReference type="EMBL" id="QII10845.1"/>
    </source>
</evidence>
<dbReference type="AlphaFoldDB" id="Q1Q1E2"/>
<reference evidence="3" key="3">
    <citation type="submission" date="2017-10" db="EMBL/GenBank/DDBJ databases">
        <authorList>
            <person name="Banno H."/>
            <person name="Chua N.-H."/>
        </authorList>
    </citation>
    <scope>NUCLEOTIDE SEQUENCE [LARGE SCALE GENOMIC DNA]</scope>
    <source>
        <strain evidence="3">Kuenenia_mbr1_ru-nijmegen</strain>
    </source>
</reference>
<evidence type="ECO:0008006" key="6">
    <source>
        <dbReference type="Google" id="ProtNLM"/>
    </source>
</evidence>
<dbReference type="KEGG" id="kst:KSMBR1_1065"/>
<dbReference type="GO" id="GO:0003677">
    <property type="term" value="F:DNA binding"/>
    <property type="evidence" value="ECO:0007669"/>
    <property type="project" value="InterPro"/>
</dbReference>
<reference evidence="1" key="1">
    <citation type="journal article" date="2006" name="Nature">
        <title>Deciphering the evolution and metabolism of an anammox bacterium from a community genome.</title>
        <authorList>
            <person name="Strous M."/>
            <person name="Pelletier E."/>
            <person name="Mangenot S."/>
            <person name="Rattei T."/>
            <person name="Lehner A."/>
            <person name="Taylor M.W."/>
            <person name="Horn M."/>
            <person name="Daims H."/>
            <person name="Bartol-Mavel D."/>
            <person name="Wincker P."/>
            <person name="Barbe V."/>
            <person name="Fonknechten N."/>
            <person name="Vallenet D."/>
            <person name="Segurens B."/>
            <person name="Schenowitz-Truong C."/>
            <person name="Medigue C."/>
            <person name="Collingro A."/>
            <person name="Snel B."/>
            <person name="Dutilh B.E."/>
            <person name="OpDenCamp H.J.M."/>
            <person name="vanDerDrift C."/>
            <person name="Cirpus I."/>
            <person name="vanDePas-Schoonen K.T."/>
            <person name="Harhangi H.R."/>
            <person name="vanNiftrik L."/>
            <person name="Schmid M."/>
            <person name="Keltjens J."/>
            <person name="vanDeVossenberg J."/>
            <person name="Kartal B."/>
            <person name="Meier H."/>
            <person name="Frishman D."/>
            <person name="Huynen M.A."/>
            <person name="Mewes H."/>
            <person name="Weissenbach J."/>
            <person name="Jetten M.S.M."/>
            <person name="Wagner M."/>
            <person name="LePaslier D."/>
        </authorList>
    </citation>
    <scope>NUCLEOTIDE SEQUENCE</scope>
</reference>
<dbReference type="GO" id="GO:0004803">
    <property type="term" value="F:transposase activity"/>
    <property type="evidence" value="ECO:0007669"/>
    <property type="project" value="InterPro"/>
</dbReference>
<proteinExistence type="predicted"/>
<dbReference type="GO" id="GO:0006313">
    <property type="term" value="P:DNA transposition"/>
    <property type="evidence" value="ECO:0007669"/>
    <property type="project" value="InterPro"/>
</dbReference>